<feature type="transmembrane region" description="Helical" evidence="6">
    <location>
        <begin position="210"/>
        <end position="234"/>
    </location>
</feature>
<feature type="transmembrane region" description="Helical" evidence="6">
    <location>
        <begin position="7"/>
        <end position="27"/>
    </location>
</feature>
<keyword evidence="5 6" id="KW-0472">Membrane</keyword>
<evidence type="ECO:0000313" key="9">
    <source>
        <dbReference type="Proteomes" id="UP000290365"/>
    </source>
</evidence>
<feature type="domain" description="EamA" evidence="7">
    <location>
        <begin position="149"/>
        <end position="282"/>
    </location>
</feature>
<dbReference type="OrthoDB" id="158029at2"/>
<dbReference type="PANTHER" id="PTHR32322">
    <property type="entry name" value="INNER MEMBRANE TRANSPORTER"/>
    <property type="match status" value="1"/>
</dbReference>
<dbReference type="PANTHER" id="PTHR32322:SF9">
    <property type="entry name" value="AMINO-ACID METABOLITE EFFLUX PUMP-RELATED"/>
    <property type="match status" value="1"/>
</dbReference>
<keyword evidence="3 6" id="KW-0812">Transmembrane</keyword>
<dbReference type="RefSeq" id="WP_129885954.1">
    <property type="nucleotide sequence ID" value="NZ_CP035758.1"/>
</dbReference>
<evidence type="ECO:0000256" key="5">
    <source>
        <dbReference type="ARBA" id="ARBA00023136"/>
    </source>
</evidence>
<evidence type="ECO:0000256" key="6">
    <source>
        <dbReference type="SAM" id="Phobius"/>
    </source>
</evidence>
<feature type="transmembrane region" description="Helical" evidence="6">
    <location>
        <begin position="95"/>
        <end position="113"/>
    </location>
</feature>
<feature type="transmembrane region" description="Helical" evidence="6">
    <location>
        <begin position="241"/>
        <end position="260"/>
    </location>
</feature>
<evidence type="ECO:0000313" key="8">
    <source>
        <dbReference type="EMBL" id="QBD75355.1"/>
    </source>
</evidence>
<feature type="transmembrane region" description="Helical" evidence="6">
    <location>
        <begin position="266"/>
        <end position="287"/>
    </location>
</feature>
<sequence>MRTKEIGVLLLLSAIWGGGFLFIRIGTPVLGPVALMAARVVLAGLSLLVFALLTGTRLELRTYWRHYLVVGIINAAIPFTLIGVAELYLTSGLAALLNATTPLFGVLVSVIWIKEAMTLKKAIGLILGLLGVVILAGWSTLPFSTMLVFAILASLAAAASYGIASVYIKVHLGNKVSSLSIATCSQLAAILFLVPLTLVAPPKHMPSLSVLLAVVALALFCTSVTLLLYIWLIAHAGPTKTLTVTFLAPIFGVFWGVLFLHEPLTFTPFVGLVIILLGAGLVTELLFRSRAGGAAQVSAEQNEENVATQVKGQQAAAECLD</sequence>
<feature type="transmembrane region" description="Helical" evidence="6">
    <location>
        <begin position="147"/>
        <end position="167"/>
    </location>
</feature>
<dbReference type="SUPFAM" id="SSF103481">
    <property type="entry name" value="Multidrug resistance efflux transporter EmrE"/>
    <property type="match status" value="2"/>
</dbReference>
<comment type="subcellular location">
    <subcellularLocation>
        <location evidence="1">Membrane</location>
        <topology evidence="1">Multi-pass membrane protein</topology>
    </subcellularLocation>
</comment>
<evidence type="ECO:0000256" key="4">
    <source>
        <dbReference type="ARBA" id="ARBA00022989"/>
    </source>
</evidence>
<dbReference type="Pfam" id="PF00892">
    <property type="entry name" value="EamA"/>
    <property type="match status" value="2"/>
</dbReference>
<dbReference type="Proteomes" id="UP000290365">
    <property type="component" value="Chromosome"/>
</dbReference>
<gene>
    <name evidence="8" type="ORF">EPA93_04805</name>
</gene>
<dbReference type="EMBL" id="CP035758">
    <property type="protein sequence ID" value="QBD75355.1"/>
    <property type="molecule type" value="Genomic_DNA"/>
</dbReference>
<reference evidence="8 9" key="1">
    <citation type="submission" date="2019-01" db="EMBL/GenBank/DDBJ databases">
        <title>Ktedonosporobacter rubrisoli SCAWS-G2.</title>
        <authorList>
            <person name="Huang Y."/>
            <person name="Yan B."/>
        </authorList>
    </citation>
    <scope>NUCLEOTIDE SEQUENCE [LARGE SCALE GENOMIC DNA]</scope>
    <source>
        <strain evidence="8 9">SCAWS-G2</strain>
    </source>
</reference>
<evidence type="ECO:0000256" key="3">
    <source>
        <dbReference type="ARBA" id="ARBA00022692"/>
    </source>
</evidence>
<proteinExistence type="inferred from homology"/>
<feature type="transmembrane region" description="Helical" evidence="6">
    <location>
        <begin position="67"/>
        <end position="89"/>
    </location>
</feature>
<dbReference type="KEGG" id="kbs:EPA93_04805"/>
<evidence type="ECO:0000256" key="2">
    <source>
        <dbReference type="ARBA" id="ARBA00007362"/>
    </source>
</evidence>
<dbReference type="InterPro" id="IPR037185">
    <property type="entry name" value="EmrE-like"/>
</dbReference>
<comment type="similarity">
    <text evidence="2">Belongs to the EamA transporter family.</text>
</comment>
<protein>
    <submittedName>
        <fullName evidence="8">EamA/RhaT family transporter</fullName>
    </submittedName>
</protein>
<organism evidence="8 9">
    <name type="scientific">Ktedonosporobacter rubrisoli</name>
    <dbReference type="NCBI Taxonomy" id="2509675"/>
    <lineage>
        <taxon>Bacteria</taxon>
        <taxon>Bacillati</taxon>
        <taxon>Chloroflexota</taxon>
        <taxon>Ktedonobacteria</taxon>
        <taxon>Ktedonobacterales</taxon>
        <taxon>Ktedonosporobacteraceae</taxon>
        <taxon>Ktedonosporobacter</taxon>
    </lineage>
</organism>
<dbReference type="InterPro" id="IPR050638">
    <property type="entry name" value="AA-Vitamin_Transporters"/>
</dbReference>
<keyword evidence="9" id="KW-1185">Reference proteome</keyword>
<dbReference type="AlphaFoldDB" id="A0A4P6JJQ1"/>
<feature type="transmembrane region" description="Helical" evidence="6">
    <location>
        <begin position="122"/>
        <end position="141"/>
    </location>
</feature>
<keyword evidence="4 6" id="KW-1133">Transmembrane helix</keyword>
<accession>A0A4P6JJQ1</accession>
<feature type="transmembrane region" description="Helical" evidence="6">
    <location>
        <begin position="33"/>
        <end position="55"/>
    </location>
</feature>
<evidence type="ECO:0000259" key="7">
    <source>
        <dbReference type="Pfam" id="PF00892"/>
    </source>
</evidence>
<name>A0A4P6JJQ1_KTERU</name>
<dbReference type="GO" id="GO:0016020">
    <property type="term" value="C:membrane"/>
    <property type="evidence" value="ECO:0007669"/>
    <property type="project" value="UniProtKB-SubCell"/>
</dbReference>
<dbReference type="InterPro" id="IPR000620">
    <property type="entry name" value="EamA_dom"/>
</dbReference>
<evidence type="ECO:0000256" key="1">
    <source>
        <dbReference type="ARBA" id="ARBA00004141"/>
    </source>
</evidence>
<feature type="transmembrane region" description="Helical" evidence="6">
    <location>
        <begin position="179"/>
        <end position="198"/>
    </location>
</feature>
<feature type="domain" description="EamA" evidence="7">
    <location>
        <begin position="6"/>
        <end position="135"/>
    </location>
</feature>